<dbReference type="InterPro" id="IPR003406">
    <property type="entry name" value="Glyco_trans_14"/>
</dbReference>
<evidence type="ECO:0000256" key="1">
    <source>
        <dbReference type="ARBA" id="ARBA00004606"/>
    </source>
</evidence>
<dbReference type="Proteomes" id="UP000783686">
    <property type="component" value="Unassembled WGS sequence"/>
</dbReference>
<evidence type="ECO:0000256" key="6">
    <source>
        <dbReference type="SAM" id="MobiDB-lite"/>
    </source>
</evidence>
<keyword evidence="8" id="KW-1185">Reference proteome</keyword>
<name>A0A811KN57_9BILA</name>
<proteinExistence type="predicted"/>
<gene>
    <name evidence="7" type="ORF">BOKJ2_LOCUS6733</name>
</gene>
<dbReference type="EMBL" id="CAJFDH010000003">
    <property type="protein sequence ID" value="CAD5216729.1"/>
    <property type="molecule type" value="Genomic_DNA"/>
</dbReference>
<evidence type="ECO:0000313" key="8">
    <source>
        <dbReference type="Proteomes" id="UP000614601"/>
    </source>
</evidence>
<comment type="subcellular location">
    <subcellularLocation>
        <location evidence="1">Membrane</location>
        <topology evidence="1">Single-pass type II membrane protein</topology>
    </subcellularLocation>
</comment>
<dbReference type="GO" id="GO:0016757">
    <property type="term" value="F:glycosyltransferase activity"/>
    <property type="evidence" value="ECO:0007669"/>
    <property type="project" value="UniProtKB-KW"/>
</dbReference>
<dbReference type="EMBL" id="CAJFCW020000003">
    <property type="protein sequence ID" value="CAG9106510.1"/>
    <property type="molecule type" value="Genomic_DNA"/>
</dbReference>
<dbReference type="GO" id="GO:0016020">
    <property type="term" value="C:membrane"/>
    <property type="evidence" value="ECO:0007669"/>
    <property type="project" value="UniProtKB-SubCell"/>
</dbReference>
<evidence type="ECO:0000313" key="7">
    <source>
        <dbReference type="EMBL" id="CAD5216729.1"/>
    </source>
</evidence>
<feature type="region of interest" description="Disordered" evidence="6">
    <location>
        <begin position="32"/>
        <end position="68"/>
    </location>
</feature>
<reference evidence="7" key="1">
    <citation type="submission" date="2020-09" db="EMBL/GenBank/DDBJ databases">
        <authorList>
            <person name="Kikuchi T."/>
        </authorList>
    </citation>
    <scope>NUCLEOTIDE SEQUENCE</scope>
    <source>
        <strain evidence="7">SH1</strain>
    </source>
</reference>
<dbReference type="PANTHER" id="PTHR46671">
    <property type="entry name" value="PROTEIN CBG11221"/>
    <property type="match status" value="1"/>
</dbReference>
<dbReference type="AlphaFoldDB" id="A0A811KN57"/>
<sequence length="454" mass="53492">MVYRHNDSYNNYKKKQLVGTVAEIIKEEKAKHKEEIVEEDKEERKVKEEKPLKEEKKNVENGVREDNGNRHFTTVYTTKHTSKISHVKPFFKKPKGTENLRCDWVFDGKHASYLYNLTQNRLKYNNNNFKDLKMDCASIKDRTYFPSTPNSQEEANFPIAVTRTVYRNYYFLELILAATYQPQNYYCYSIDQSSDILFKTQLRSLANCFDNVHVMNIERDLDGEGHLQHLATQNCFGWLNNKRKEWKYVSILQNHDFPMKTNLEMVKIQKLLNGSNDVLILPSMKRINEKLDWTVGHLKLFKDKAKQSRLANVSLSWVKGLFQATISRRTMDYLLNEMDLSTLINQLDDRATYGVDEMLYATLLSMEVLDIPNYFTQNCIQKADYVTRQSIWEGSKHCRSKTWRHQICLYGIEDLVPNLNGQNSLYANKMMMGDFNGIVCWLELLFNRTKFLEN</sequence>
<protein>
    <submittedName>
        <fullName evidence="7">Uncharacterized protein</fullName>
    </submittedName>
</protein>
<evidence type="ECO:0000256" key="3">
    <source>
        <dbReference type="ARBA" id="ARBA00022679"/>
    </source>
</evidence>
<dbReference type="PANTHER" id="PTHR46671:SF7">
    <property type="entry name" value="CORE-2_I-BRANCHING ENZYME"/>
    <property type="match status" value="1"/>
</dbReference>
<evidence type="ECO:0000256" key="4">
    <source>
        <dbReference type="ARBA" id="ARBA00023136"/>
    </source>
</evidence>
<accession>A0A811KN57</accession>
<evidence type="ECO:0000256" key="2">
    <source>
        <dbReference type="ARBA" id="ARBA00022676"/>
    </source>
</evidence>
<dbReference type="Pfam" id="PF02485">
    <property type="entry name" value="Branch"/>
    <property type="match status" value="1"/>
</dbReference>
<organism evidence="7 8">
    <name type="scientific">Bursaphelenchus okinawaensis</name>
    <dbReference type="NCBI Taxonomy" id="465554"/>
    <lineage>
        <taxon>Eukaryota</taxon>
        <taxon>Metazoa</taxon>
        <taxon>Ecdysozoa</taxon>
        <taxon>Nematoda</taxon>
        <taxon>Chromadorea</taxon>
        <taxon>Rhabditida</taxon>
        <taxon>Tylenchina</taxon>
        <taxon>Tylenchomorpha</taxon>
        <taxon>Aphelenchoidea</taxon>
        <taxon>Aphelenchoididae</taxon>
        <taxon>Bursaphelenchus</taxon>
    </lineage>
</organism>
<dbReference type="OrthoDB" id="2019572at2759"/>
<comment type="caution">
    <text evidence="7">The sequence shown here is derived from an EMBL/GenBank/DDBJ whole genome shotgun (WGS) entry which is preliminary data.</text>
</comment>
<keyword evidence="2" id="KW-0328">Glycosyltransferase</keyword>
<evidence type="ECO:0000256" key="5">
    <source>
        <dbReference type="ARBA" id="ARBA00023180"/>
    </source>
</evidence>
<keyword evidence="4" id="KW-0472">Membrane</keyword>
<feature type="compositionally biased region" description="Basic and acidic residues" evidence="6">
    <location>
        <begin position="42"/>
        <end position="68"/>
    </location>
</feature>
<keyword evidence="3" id="KW-0808">Transferase</keyword>
<dbReference type="Proteomes" id="UP000614601">
    <property type="component" value="Unassembled WGS sequence"/>
</dbReference>
<keyword evidence="5" id="KW-0325">Glycoprotein</keyword>